<dbReference type="STRING" id="703135.A0A2A9NEN6"/>
<feature type="region of interest" description="Disordered" evidence="3">
    <location>
        <begin position="278"/>
        <end position="308"/>
    </location>
</feature>
<dbReference type="AlphaFoldDB" id="A0A2A9NEN6"/>
<dbReference type="GO" id="GO:0006357">
    <property type="term" value="P:regulation of transcription by RNA polymerase II"/>
    <property type="evidence" value="ECO:0007669"/>
    <property type="project" value="TreeGrafter"/>
</dbReference>
<dbReference type="EMBL" id="KZ302164">
    <property type="protein sequence ID" value="PFH46731.1"/>
    <property type="molecule type" value="Genomic_DNA"/>
</dbReference>
<dbReference type="Proteomes" id="UP000242287">
    <property type="component" value="Unassembled WGS sequence"/>
</dbReference>
<feature type="compositionally biased region" description="Low complexity" evidence="3">
    <location>
        <begin position="1"/>
        <end position="17"/>
    </location>
</feature>
<dbReference type="InterPro" id="IPR057962">
    <property type="entry name" value="SPT23_MGA2_DBD"/>
</dbReference>
<dbReference type="OrthoDB" id="71307at2759"/>
<dbReference type="Pfam" id="PF12796">
    <property type="entry name" value="Ank_2"/>
    <property type="match status" value="1"/>
</dbReference>
<dbReference type="InterPro" id="IPR002110">
    <property type="entry name" value="Ankyrin_rpt"/>
</dbReference>
<dbReference type="InterPro" id="IPR014756">
    <property type="entry name" value="Ig_E-set"/>
</dbReference>
<dbReference type="SUPFAM" id="SSF81296">
    <property type="entry name" value="E set domains"/>
    <property type="match status" value="1"/>
</dbReference>
<dbReference type="InterPro" id="IPR036770">
    <property type="entry name" value="Ankyrin_rpt-contain_sf"/>
</dbReference>
<evidence type="ECO:0000256" key="1">
    <source>
        <dbReference type="ARBA" id="ARBA00023043"/>
    </source>
</evidence>
<feature type="compositionally biased region" description="Polar residues" evidence="3">
    <location>
        <begin position="470"/>
        <end position="479"/>
    </location>
</feature>
<protein>
    <recommendedName>
        <fullName evidence="4">IPT/TIG domain-containing protein</fullName>
    </recommendedName>
</protein>
<dbReference type="InterPro" id="IPR013783">
    <property type="entry name" value="Ig-like_fold"/>
</dbReference>
<feature type="compositionally biased region" description="Low complexity" evidence="3">
    <location>
        <begin position="119"/>
        <end position="135"/>
    </location>
</feature>
<feature type="compositionally biased region" description="Basic and acidic residues" evidence="3">
    <location>
        <begin position="286"/>
        <end position="298"/>
    </location>
</feature>
<keyword evidence="6" id="KW-1185">Reference proteome</keyword>
<dbReference type="Gene3D" id="2.60.40.10">
    <property type="entry name" value="Immunoglobulins"/>
    <property type="match status" value="1"/>
</dbReference>
<feature type="domain" description="IPT/TIG" evidence="4">
    <location>
        <begin position="578"/>
        <end position="665"/>
    </location>
</feature>
<dbReference type="PROSITE" id="PS50088">
    <property type="entry name" value="ANK_REPEAT"/>
    <property type="match status" value="2"/>
</dbReference>
<name>A0A2A9NEN6_9AGAR</name>
<dbReference type="Pfam" id="PF01833">
    <property type="entry name" value="TIG"/>
    <property type="match status" value="1"/>
</dbReference>
<feature type="region of interest" description="Disordered" evidence="3">
    <location>
        <begin position="1"/>
        <end position="32"/>
    </location>
</feature>
<dbReference type="InterPro" id="IPR002909">
    <property type="entry name" value="IPT_dom"/>
</dbReference>
<feature type="repeat" description="ANK" evidence="2">
    <location>
        <begin position="814"/>
        <end position="846"/>
    </location>
</feature>
<organism evidence="5 6">
    <name type="scientific">Amanita thiersii Skay4041</name>
    <dbReference type="NCBI Taxonomy" id="703135"/>
    <lineage>
        <taxon>Eukaryota</taxon>
        <taxon>Fungi</taxon>
        <taxon>Dikarya</taxon>
        <taxon>Basidiomycota</taxon>
        <taxon>Agaricomycotina</taxon>
        <taxon>Agaricomycetes</taxon>
        <taxon>Agaricomycetidae</taxon>
        <taxon>Agaricales</taxon>
        <taxon>Pluteineae</taxon>
        <taxon>Amanitaceae</taxon>
        <taxon>Amanita</taxon>
    </lineage>
</organism>
<feature type="compositionally biased region" description="Acidic residues" evidence="3">
    <location>
        <begin position="1094"/>
        <end position="1105"/>
    </location>
</feature>
<gene>
    <name evidence="5" type="ORF">AMATHDRAFT_7470</name>
</gene>
<reference evidence="5 6" key="1">
    <citation type="submission" date="2014-02" db="EMBL/GenBank/DDBJ databases">
        <title>Transposable element dynamics among asymbiotic and ectomycorrhizal Amanita fungi.</title>
        <authorList>
            <consortium name="DOE Joint Genome Institute"/>
            <person name="Hess J."/>
            <person name="Skrede I."/>
            <person name="Wolfe B."/>
            <person name="LaButti K."/>
            <person name="Ohm R.A."/>
            <person name="Grigoriev I.V."/>
            <person name="Pringle A."/>
        </authorList>
    </citation>
    <scope>NUCLEOTIDE SEQUENCE [LARGE SCALE GENOMIC DNA]</scope>
    <source>
        <strain evidence="5 6">SKay4041</strain>
    </source>
</reference>
<evidence type="ECO:0000313" key="6">
    <source>
        <dbReference type="Proteomes" id="UP000242287"/>
    </source>
</evidence>
<evidence type="ECO:0000313" key="5">
    <source>
        <dbReference type="EMBL" id="PFH46731.1"/>
    </source>
</evidence>
<keyword evidence="1 2" id="KW-0040">ANK repeat</keyword>
<evidence type="ECO:0000256" key="3">
    <source>
        <dbReference type="SAM" id="MobiDB-lite"/>
    </source>
</evidence>
<dbReference type="Pfam" id="PF25603">
    <property type="entry name" value="SPT23_MGA2_DBD"/>
    <property type="match status" value="1"/>
</dbReference>
<feature type="region of interest" description="Disordered" evidence="3">
    <location>
        <begin position="82"/>
        <end position="157"/>
    </location>
</feature>
<feature type="compositionally biased region" description="Polar residues" evidence="3">
    <location>
        <begin position="1069"/>
        <end position="1078"/>
    </location>
</feature>
<feature type="compositionally biased region" description="Low complexity" evidence="3">
    <location>
        <begin position="453"/>
        <end position="467"/>
    </location>
</feature>
<evidence type="ECO:0000256" key="2">
    <source>
        <dbReference type="PROSITE-ProRule" id="PRU00023"/>
    </source>
</evidence>
<dbReference type="CDD" id="cd00102">
    <property type="entry name" value="IPT"/>
    <property type="match status" value="1"/>
</dbReference>
<dbReference type="PANTHER" id="PTHR23335">
    <property type="entry name" value="CALMODULIN-BINDING TRANSCRIPTION ACTIVATOR CAMTA"/>
    <property type="match status" value="1"/>
</dbReference>
<evidence type="ECO:0000259" key="4">
    <source>
        <dbReference type="SMART" id="SM00429"/>
    </source>
</evidence>
<dbReference type="SMART" id="SM00248">
    <property type="entry name" value="ANK"/>
    <property type="match status" value="2"/>
</dbReference>
<feature type="compositionally biased region" description="Acidic residues" evidence="3">
    <location>
        <begin position="879"/>
        <end position="891"/>
    </location>
</feature>
<feature type="region of interest" description="Disordered" evidence="3">
    <location>
        <begin position="866"/>
        <end position="891"/>
    </location>
</feature>
<dbReference type="GO" id="GO:0005634">
    <property type="term" value="C:nucleus"/>
    <property type="evidence" value="ECO:0007669"/>
    <property type="project" value="TreeGrafter"/>
</dbReference>
<sequence>MSSSSSSAAAPVSRSPSPHTPEASDSIDPVTIQSDIDINSSWFISSNGATKIHQPWDESLFFLTPGKSEDDQMLHLDDLIEPHAYHDPSSPGASSSQIGSPQTHNATSRIQRTREDSSSHSIPSSNHPIPSRNIPATLTKPVPPPATLPRKPDPSSINARIVYPPKDSCFNLPILFPNIPENGTKSRVETQVRVTVDLAEPNLSTIPYKYDRVGSWKWLKLPSGTATKRRTRKQGKIDPEPQDILHLSVYVTCATPPHNRVFSCTSCQTREAKRVAKKLAARVRPARSDSESNDDPSRPHGRSKQQEDTTSIIQFNCAEILDFSTGSVVLPLRITCYCRHHREKTGFLVNMQMSDHNGRVIGFGQTKPIMITDDHKTASSHSRNLDYSHTSVSGDLDWSQIAVATNGACVSDGRVSTRRNKKETNSSGVGKKRPKPYDSSAKPTRPSREGSVSSLPSPSAAPYSPLPGTRSPTPSSLISQYLAPDSGIVPSIFRHSTDASKCSTPDIAAPVRNQSLEMVPELESQEGPAIIQQPFPASSNTTTMVIENQGLVMPHPHPMPFMFFDPSSTRPQSVATPLPTIHRLVPNVGPTHGGIEVTVLGANFLPAMQLRCIFGGVPASSTQRWSDNTLVCILPPRGSPGVVSVWIDNYHEEQPTSAAPLFTYSDESDRTLMELALQVVGLKMTGKIEDAKDVAMRIVGTAGENTTTEPQQGDSSSVMQLSTRNMASTREILPLLLNRNRVAENFENLIIDFLTLLDTPLEHGGHHSIQTIDAISHPSVTGQTLLHYAASLNFDSLTRFLVEHGADLDARDLNGFTPLHFAALAGSKDCLQELLEAGADKEIVNAVGKIPAEVAQDNVLELFQEPESDSDSDLMSRSDDEEAVWGDGEEDATLQMPYRPVKRASNRNLRRAGTSGSASPVYPKSSDTSRTATPPIMDNEERISVCKEEKKAHVDVKQTAWFMEMLQRTFAQLQAPQGIIPNIPQLPLPNLPHLPDLSAVPWNSLPQIPIVFPVFVPMPGWPSFLQHHTNDSKEGDVDGTKGVSAGALRTAQEFRAFLEKWVALAAPGVNQQGRNQQPDDAPPPRYTPRAEANEGNDPEVLDADEAPGHVSAGAAISIGEQVESSNALRPVQSLEIRPVGYGQVQLTDQEVNAYGYQPSAKQAQKLQKKREFP</sequence>
<dbReference type="GO" id="GO:0003712">
    <property type="term" value="F:transcription coregulator activity"/>
    <property type="evidence" value="ECO:0007669"/>
    <property type="project" value="TreeGrafter"/>
</dbReference>
<feature type="repeat" description="ANK" evidence="2">
    <location>
        <begin position="781"/>
        <end position="813"/>
    </location>
</feature>
<dbReference type="PANTHER" id="PTHR23335:SF1">
    <property type="entry name" value="CALMODULIN-BINDING TRANSCRIPTION ACTIVATOR, ISOFORM F"/>
    <property type="match status" value="1"/>
</dbReference>
<feature type="region of interest" description="Disordered" evidence="3">
    <location>
        <begin position="904"/>
        <end position="935"/>
    </location>
</feature>
<proteinExistence type="predicted"/>
<dbReference type="SUPFAM" id="SSF48403">
    <property type="entry name" value="Ankyrin repeat"/>
    <property type="match status" value="1"/>
</dbReference>
<feature type="region of interest" description="Disordered" evidence="3">
    <location>
        <begin position="1068"/>
        <end position="1105"/>
    </location>
</feature>
<dbReference type="Gene3D" id="1.25.40.20">
    <property type="entry name" value="Ankyrin repeat-containing domain"/>
    <property type="match status" value="1"/>
</dbReference>
<dbReference type="SMART" id="SM00429">
    <property type="entry name" value="IPT"/>
    <property type="match status" value="1"/>
</dbReference>
<feature type="region of interest" description="Disordered" evidence="3">
    <location>
        <begin position="413"/>
        <end position="479"/>
    </location>
</feature>
<accession>A0A2A9NEN6</accession>
<feature type="compositionally biased region" description="Low complexity" evidence="3">
    <location>
        <begin position="88"/>
        <end position="102"/>
    </location>
</feature>
<dbReference type="GO" id="GO:0003690">
    <property type="term" value="F:double-stranded DNA binding"/>
    <property type="evidence" value="ECO:0007669"/>
    <property type="project" value="TreeGrafter"/>
</dbReference>
<dbReference type="PROSITE" id="PS50297">
    <property type="entry name" value="ANK_REP_REGION"/>
    <property type="match status" value="2"/>
</dbReference>